<organism evidence="1 2">
    <name type="scientific">Gossypium harknessii</name>
    <dbReference type="NCBI Taxonomy" id="34285"/>
    <lineage>
        <taxon>Eukaryota</taxon>
        <taxon>Viridiplantae</taxon>
        <taxon>Streptophyta</taxon>
        <taxon>Embryophyta</taxon>
        <taxon>Tracheophyta</taxon>
        <taxon>Spermatophyta</taxon>
        <taxon>Magnoliopsida</taxon>
        <taxon>eudicotyledons</taxon>
        <taxon>Gunneridae</taxon>
        <taxon>Pentapetalae</taxon>
        <taxon>rosids</taxon>
        <taxon>malvids</taxon>
        <taxon>Malvales</taxon>
        <taxon>Malvaceae</taxon>
        <taxon>Malvoideae</taxon>
        <taxon>Gossypium</taxon>
    </lineage>
</organism>
<accession>A0A7J9GQ41</accession>
<comment type="caution">
    <text evidence="1">The sequence shown here is derived from an EMBL/GenBank/DDBJ whole genome shotgun (WGS) entry which is preliminary data.</text>
</comment>
<evidence type="ECO:0000313" key="1">
    <source>
        <dbReference type="EMBL" id="MBA0799682.1"/>
    </source>
</evidence>
<proteinExistence type="predicted"/>
<sequence length="102" mass="11393">MAIELLVITGFLVNVQSLMLNFKAFLRVSNLFNEEAMIKSSFNLTVWKSLKPSLNQAADCLAKQALIEKDNLQVLDLSPTMVRPFIDMDKSKGGPFTQNVAM</sequence>
<dbReference type="EMBL" id="JABFAD010000006">
    <property type="protein sequence ID" value="MBA0799682.1"/>
    <property type="molecule type" value="Genomic_DNA"/>
</dbReference>
<name>A0A7J9GQ41_9ROSI</name>
<keyword evidence="2" id="KW-1185">Reference proteome</keyword>
<protein>
    <recommendedName>
        <fullName evidence="3">RNase H type-1 domain-containing protein</fullName>
    </recommendedName>
</protein>
<evidence type="ECO:0000313" key="2">
    <source>
        <dbReference type="Proteomes" id="UP000593560"/>
    </source>
</evidence>
<evidence type="ECO:0008006" key="3">
    <source>
        <dbReference type="Google" id="ProtNLM"/>
    </source>
</evidence>
<dbReference type="Proteomes" id="UP000593560">
    <property type="component" value="Unassembled WGS sequence"/>
</dbReference>
<gene>
    <name evidence="1" type="ORF">Gohar_010184</name>
</gene>
<reference evidence="1 2" key="1">
    <citation type="journal article" date="2019" name="Genome Biol. Evol.">
        <title>Insights into the evolution of the New World diploid cottons (Gossypium, subgenus Houzingenia) based on genome sequencing.</title>
        <authorList>
            <person name="Grover C.E."/>
            <person name="Arick M.A. 2nd"/>
            <person name="Thrash A."/>
            <person name="Conover J.L."/>
            <person name="Sanders W.S."/>
            <person name="Peterson D.G."/>
            <person name="Frelichowski J.E."/>
            <person name="Scheffler J.A."/>
            <person name="Scheffler B.E."/>
            <person name="Wendel J.F."/>
        </authorList>
    </citation>
    <scope>NUCLEOTIDE SEQUENCE [LARGE SCALE GENOMIC DNA]</scope>
    <source>
        <strain evidence="1">0</strain>
        <tissue evidence="1">Leaf</tissue>
    </source>
</reference>
<dbReference type="AlphaFoldDB" id="A0A7J9GQ41"/>
<dbReference type="OrthoDB" id="10288089at2759"/>